<feature type="transmembrane region" description="Helical" evidence="1">
    <location>
        <begin position="378"/>
        <end position="396"/>
    </location>
</feature>
<reference evidence="3" key="1">
    <citation type="submission" date="2017-09" db="EMBL/GenBank/DDBJ databases">
        <title>Depth-based differentiation of microbial function through sediment-hosted aquifers and enrichment of novel symbionts in the deep terrestrial subsurface.</title>
        <authorList>
            <person name="Probst A.J."/>
            <person name="Ladd B."/>
            <person name="Jarett J.K."/>
            <person name="Geller-Mcgrath D.E."/>
            <person name="Sieber C.M.K."/>
            <person name="Emerson J.B."/>
            <person name="Anantharaman K."/>
            <person name="Thomas B.C."/>
            <person name="Malmstrom R."/>
            <person name="Stieglmeier M."/>
            <person name="Klingl A."/>
            <person name="Woyke T."/>
            <person name="Ryan C.M."/>
            <person name="Banfield J.F."/>
        </authorList>
    </citation>
    <scope>NUCLEOTIDE SEQUENCE [LARGE SCALE GENOMIC DNA]</scope>
</reference>
<dbReference type="Proteomes" id="UP000228996">
    <property type="component" value="Unassembled WGS sequence"/>
</dbReference>
<keyword evidence="1" id="KW-1133">Transmembrane helix</keyword>
<keyword evidence="1" id="KW-0812">Transmembrane</keyword>
<feature type="transmembrane region" description="Helical" evidence="1">
    <location>
        <begin position="284"/>
        <end position="310"/>
    </location>
</feature>
<feature type="transmembrane region" description="Helical" evidence="1">
    <location>
        <begin position="350"/>
        <end position="371"/>
    </location>
</feature>
<accession>A0A2M6XCS2</accession>
<feature type="transmembrane region" description="Helical" evidence="1">
    <location>
        <begin position="229"/>
        <end position="249"/>
    </location>
</feature>
<feature type="transmembrane region" description="Helical" evidence="1">
    <location>
        <begin position="317"/>
        <end position="338"/>
    </location>
</feature>
<keyword evidence="1" id="KW-0472">Membrane</keyword>
<sequence length="513" mass="54322">MNTKFRIFVLGFLLIAGSLAVSKPVLAFSTPEASYPLLYQQAIESPDMNLQSFVRETIKAIMFSFADQAGMPKLSTVSSGGTPSPGTDNGGLVPTLASLIGLVYQAPPASGLTYLADLGSKVGIAKPAYAQDNGIGFTSMEAVLPLWKAFRDMSYLLFVLVFVITGFAIMFRFKVDPRTIITLEAALPKIIIGLILVTFSYAIAGFLVDLMWIINNLLLGVFHQLRPDYFSFVSGTPVTSVVDNASLIIQSAMAPFEIGAVFLIILGMIVGGVAGIPFGGPAGMATGAVVGALILLIIFAIVFIIALFRLLWTLLKAYVNVVLAIIFAPFLLAFGALPASSSTGAWFKNILSNLAVLPVVLTMLLIANFLVRESLHEMPLLEGAFAGIGIVSIPGASPSTLAEVQQVVQASIPARVSFFFLMIFVALGLMLMTPHVADMIKNVLAGKSFGDRLGIGEAAMGVPMAAGRMGAAGGIEAGYRNLTTGKSPVIPTEWQGLTWNTKEAATKKILSGR</sequence>
<dbReference type="AlphaFoldDB" id="A0A2M6XCS2"/>
<evidence type="ECO:0000313" key="2">
    <source>
        <dbReference type="EMBL" id="PIU03472.1"/>
    </source>
</evidence>
<evidence type="ECO:0000313" key="3">
    <source>
        <dbReference type="Proteomes" id="UP000228996"/>
    </source>
</evidence>
<comment type="caution">
    <text evidence="2">The sequence shown here is derived from an EMBL/GenBank/DDBJ whole genome shotgun (WGS) entry which is preliminary data.</text>
</comment>
<feature type="transmembrane region" description="Helical" evidence="1">
    <location>
        <begin position="416"/>
        <end position="437"/>
    </location>
</feature>
<proteinExistence type="predicted"/>
<feature type="transmembrane region" description="Helical" evidence="1">
    <location>
        <begin position="256"/>
        <end position="278"/>
    </location>
</feature>
<evidence type="ECO:0000256" key="1">
    <source>
        <dbReference type="SAM" id="Phobius"/>
    </source>
</evidence>
<feature type="transmembrane region" description="Helical" evidence="1">
    <location>
        <begin position="153"/>
        <end position="171"/>
    </location>
</feature>
<protein>
    <submittedName>
        <fullName evidence="2">Uncharacterized protein</fullName>
    </submittedName>
</protein>
<organism evidence="2 3">
    <name type="scientific">Candidatus Shapirobacteria bacterium CG08_land_8_20_14_0_20_39_18</name>
    <dbReference type="NCBI Taxonomy" id="1974883"/>
    <lineage>
        <taxon>Bacteria</taxon>
        <taxon>Candidatus Shapironibacteriota</taxon>
    </lineage>
</organism>
<name>A0A2M6XCS2_9BACT</name>
<dbReference type="EMBL" id="PEYO01000017">
    <property type="protein sequence ID" value="PIU03472.1"/>
    <property type="molecule type" value="Genomic_DNA"/>
</dbReference>
<gene>
    <name evidence="2" type="ORF">COT44_03440</name>
</gene>
<feature type="transmembrane region" description="Helical" evidence="1">
    <location>
        <begin position="191"/>
        <end position="214"/>
    </location>
</feature>